<reference evidence="3 4" key="1">
    <citation type="journal article" date="2009" name="PLoS Genet.">
        <title>The genome of Nectria haematococca: contribution of supernumerary chromosomes to gene expansion.</title>
        <authorList>
            <person name="Coleman J.J."/>
            <person name="Rounsley S.D."/>
            <person name="Rodriguez-Carres M."/>
            <person name="Kuo A."/>
            <person name="Wasmann C.C."/>
            <person name="Grimwood J."/>
            <person name="Schmutz J."/>
            <person name="Taga M."/>
            <person name="White G.J."/>
            <person name="Zhou S."/>
            <person name="Schwartz D.C."/>
            <person name="Freitag M."/>
            <person name="Ma L.J."/>
            <person name="Danchin E.G."/>
            <person name="Henrissat B."/>
            <person name="Coutinho P.M."/>
            <person name="Nelson D.R."/>
            <person name="Straney D."/>
            <person name="Napoli C.A."/>
            <person name="Barker B.M."/>
            <person name="Gribskov M."/>
            <person name="Rep M."/>
            <person name="Kroken S."/>
            <person name="Molnar I."/>
            <person name="Rensing C."/>
            <person name="Kennell J.C."/>
            <person name="Zamora J."/>
            <person name="Farman M.L."/>
            <person name="Selker E.U."/>
            <person name="Salamov A."/>
            <person name="Shapiro H."/>
            <person name="Pangilinan J."/>
            <person name="Lindquist E."/>
            <person name="Lamers C."/>
            <person name="Grigoriev I.V."/>
            <person name="Geiser D.M."/>
            <person name="Covert S.F."/>
            <person name="Temporini E."/>
            <person name="Vanetten H.D."/>
        </authorList>
    </citation>
    <scope>NUCLEOTIDE SEQUENCE [LARGE SCALE GENOMIC DNA]</scope>
    <source>
        <strain evidence="4">ATCC MYA-4622 / CBS 123669 / FGSC 9596 / NRRL 45880 / 77-13-4</strain>
    </source>
</reference>
<feature type="compositionally biased region" description="Low complexity" evidence="2">
    <location>
        <begin position="613"/>
        <end position="625"/>
    </location>
</feature>
<feature type="region of interest" description="Disordered" evidence="2">
    <location>
        <begin position="469"/>
        <end position="502"/>
    </location>
</feature>
<feature type="region of interest" description="Disordered" evidence="2">
    <location>
        <begin position="708"/>
        <end position="739"/>
    </location>
</feature>
<dbReference type="InParanoid" id="C7ZEB7"/>
<feature type="compositionally biased region" description="Basic residues" evidence="2">
    <location>
        <begin position="163"/>
        <end position="180"/>
    </location>
</feature>
<dbReference type="Proteomes" id="UP000005206">
    <property type="component" value="Chromosome 12"/>
</dbReference>
<dbReference type="eggNOG" id="ENOG502RS7E">
    <property type="taxonomic scope" value="Eukaryota"/>
</dbReference>
<keyword evidence="1" id="KW-0175">Coiled coil</keyword>
<protein>
    <submittedName>
        <fullName evidence="3">Uncharacterized protein</fullName>
    </submittedName>
</protein>
<proteinExistence type="predicted"/>
<evidence type="ECO:0000256" key="1">
    <source>
        <dbReference type="SAM" id="Coils"/>
    </source>
</evidence>
<name>C7ZEB7_FUSV7</name>
<feature type="compositionally biased region" description="Basic and acidic residues" evidence="2">
    <location>
        <begin position="598"/>
        <end position="612"/>
    </location>
</feature>
<feature type="compositionally biased region" description="Acidic residues" evidence="2">
    <location>
        <begin position="559"/>
        <end position="568"/>
    </location>
</feature>
<keyword evidence="4" id="KW-1185">Reference proteome</keyword>
<feature type="region of interest" description="Disordered" evidence="2">
    <location>
        <begin position="109"/>
        <end position="186"/>
    </location>
</feature>
<evidence type="ECO:0000313" key="3">
    <source>
        <dbReference type="EMBL" id="EEU37547.1"/>
    </source>
</evidence>
<dbReference type="AlphaFoldDB" id="C7ZEB7"/>
<organism evidence="3 4">
    <name type="scientific">Fusarium vanettenii (strain ATCC MYA-4622 / CBS 123669 / FGSC 9596 / NRRL 45880 / 77-13-4)</name>
    <name type="common">Fusarium solani subsp. pisi</name>
    <dbReference type="NCBI Taxonomy" id="660122"/>
    <lineage>
        <taxon>Eukaryota</taxon>
        <taxon>Fungi</taxon>
        <taxon>Dikarya</taxon>
        <taxon>Ascomycota</taxon>
        <taxon>Pezizomycotina</taxon>
        <taxon>Sordariomycetes</taxon>
        <taxon>Hypocreomycetidae</taxon>
        <taxon>Hypocreales</taxon>
        <taxon>Nectriaceae</taxon>
        <taxon>Fusarium</taxon>
        <taxon>Fusarium solani species complex</taxon>
        <taxon>Fusarium vanettenii</taxon>
    </lineage>
</organism>
<feature type="compositionally biased region" description="Polar residues" evidence="2">
    <location>
        <begin position="140"/>
        <end position="154"/>
    </location>
</feature>
<accession>C7ZEB7</accession>
<evidence type="ECO:0000313" key="4">
    <source>
        <dbReference type="Proteomes" id="UP000005206"/>
    </source>
</evidence>
<dbReference type="KEGG" id="nhe:NECHADRAFT_87397"/>
<gene>
    <name evidence="3" type="ORF">NECHADRAFT_87397</name>
</gene>
<dbReference type="GeneID" id="9669172"/>
<evidence type="ECO:0000256" key="2">
    <source>
        <dbReference type="SAM" id="MobiDB-lite"/>
    </source>
</evidence>
<dbReference type="RefSeq" id="XP_003043260.1">
    <property type="nucleotide sequence ID" value="XM_003043214.1"/>
</dbReference>
<feature type="coiled-coil region" evidence="1">
    <location>
        <begin position="42"/>
        <end position="69"/>
    </location>
</feature>
<feature type="region of interest" description="Disordered" evidence="2">
    <location>
        <begin position="559"/>
        <end position="632"/>
    </location>
</feature>
<feature type="compositionally biased region" description="Basic and acidic residues" evidence="2">
    <location>
        <begin position="488"/>
        <end position="502"/>
    </location>
</feature>
<sequence>MTDQSPRSRVLIERINRETEKCLTVLDRLPRPAKRNARESHVVEAKLAAAETEAECQVLRAERRRLIRESESGLKEAIRDWHDETNDVVEDLVITFLKPMLKEIESHVAKSNRDTIQTDPPSGVDQVASPRTPTMPATLVSGTNQVQESPSVASNILAAEKPTHKRKASPSRPPAPKRQRREREKNTTTFAEVFCNGNAPVKRIIVQYPPDYGKWYIIRCRRHNVNFRENPLKAASRHICQSKHPNMPRNYTSVIKMMGYRVVDCDEDLAEKNNAVAREAFGIRSQPRSADSIEVGYDTIVPGPERPFHDDDGDYGEEGRREPTPKTSSSTRRRSVMVITDPTPGEVYQVYWRMLKKWTAAIVLPLENLERFGIEDSIESLGLLKSLPSCYTYDALAKTFKWSKGCEAGGNNVSKREFPVMFFNGSPFPDASEVAWVPAKDLNPPEIWALEPHIQRQVLDFLATREARQERVVEDESEERSIEEEPEERGVEKEPERTNSGEKEAFLTWQDPCQTIQQNEPFQLPTQTIPMEEEPTETSQPVQNVESGVAAPVVIDLTGEDSSSDEESDAGRDTASGQERPADSAVNEAIGNNQPVAVEDHSQVEPEDRDPSMDTTPSTDSTITDPPTPVVAQSPVTEQENILGLQLTASMTPETTLLAQLACRMVDLGDKNIEPQYTSRQVAAEQAMQHSRLERPRETPYIAQSSPNIHMDQSPHAMTPAVQNRPHPIPRPQTVGPSPGRLPELRVQTNHQEKSACRLPSIQNLLEGPQMTGLGISQPRRATQSPMMPPSPYTPGSSIPNHLRPPNETQTHPTPAMMSPQLTPRATTFRSWNWLSCFTQPVAEQLQLASGSPTPASPRDFMDHMGRLQCPFCSIHVLQLDHFTQHLQHPCRSISVGHASPSMSTVTRG</sequence>
<dbReference type="HOGENOM" id="CLU_319597_0_0_1"/>
<feature type="compositionally biased region" description="Acidic residues" evidence="2">
    <location>
        <begin position="475"/>
        <end position="487"/>
    </location>
</feature>
<feature type="region of interest" description="Disordered" evidence="2">
    <location>
        <begin position="776"/>
        <end position="819"/>
    </location>
</feature>
<dbReference type="EMBL" id="GG698921">
    <property type="protein sequence ID" value="EEU37547.1"/>
    <property type="molecule type" value="Genomic_DNA"/>
</dbReference>
<dbReference type="VEuPathDB" id="FungiDB:NECHADRAFT_87397"/>
<feature type="region of interest" description="Disordered" evidence="2">
    <location>
        <begin position="298"/>
        <end position="334"/>
    </location>
</feature>
<dbReference type="OrthoDB" id="4835412at2759"/>